<dbReference type="GO" id="GO:0003961">
    <property type="term" value="F:O-acetylhomoserine aminocarboxypropyltransferase activity"/>
    <property type="evidence" value="ECO:0007669"/>
    <property type="project" value="TreeGrafter"/>
</dbReference>
<organism evidence="7 8">
    <name type="scientific">Cellulomonas pakistanensis</name>
    <dbReference type="NCBI Taxonomy" id="992287"/>
    <lineage>
        <taxon>Bacteria</taxon>
        <taxon>Bacillati</taxon>
        <taxon>Actinomycetota</taxon>
        <taxon>Actinomycetes</taxon>
        <taxon>Micrococcales</taxon>
        <taxon>Cellulomonadaceae</taxon>
        <taxon>Cellulomonas</taxon>
    </lineage>
</organism>
<dbReference type="InterPro" id="IPR054542">
    <property type="entry name" value="Cys_met_metab_PP"/>
</dbReference>
<dbReference type="GO" id="GO:0005737">
    <property type="term" value="C:cytoplasm"/>
    <property type="evidence" value="ECO:0007669"/>
    <property type="project" value="TreeGrafter"/>
</dbReference>
<keyword evidence="4 5" id="KW-0663">Pyridoxal phosphate</keyword>
<evidence type="ECO:0000256" key="5">
    <source>
        <dbReference type="PIRSR" id="PIRSR001434-2"/>
    </source>
</evidence>
<dbReference type="GO" id="GO:0071269">
    <property type="term" value="P:L-homocysteine biosynthetic process"/>
    <property type="evidence" value="ECO:0007669"/>
    <property type="project" value="TreeGrafter"/>
</dbReference>
<comment type="cofactor">
    <cofactor evidence="1 6">
        <name>pyridoxal 5'-phosphate</name>
        <dbReference type="ChEBI" id="CHEBI:597326"/>
    </cofactor>
</comment>
<dbReference type="AlphaFoldDB" id="A0A919PCM7"/>
<dbReference type="InterPro" id="IPR000277">
    <property type="entry name" value="Cys/Met-Metab_PyrdxlP-dep_enz"/>
</dbReference>
<keyword evidence="3" id="KW-0808">Transferase</keyword>
<dbReference type="PANTHER" id="PTHR43797">
    <property type="entry name" value="HOMOCYSTEINE/CYSTEINE SYNTHASE"/>
    <property type="match status" value="1"/>
</dbReference>
<proteinExistence type="inferred from homology"/>
<evidence type="ECO:0000256" key="6">
    <source>
        <dbReference type="RuleBase" id="RU362118"/>
    </source>
</evidence>
<dbReference type="InterPro" id="IPR015424">
    <property type="entry name" value="PyrdxlP-dep_Trfase"/>
</dbReference>
<reference evidence="7" key="1">
    <citation type="submission" date="2021-01" db="EMBL/GenBank/DDBJ databases">
        <title>Whole genome shotgun sequence of Cellulomonas pakistanensis NBRC 110800.</title>
        <authorList>
            <person name="Komaki H."/>
            <person name="Tamura T."/>
        </authorList>
    </citation>
    <scope>NUCLEOTIDE SEQUENCE</scope>
    <source>
        <strain evidence="7">NBRC 110800</strain>
    </source>
</reference>
<evidence type="ECO:0000313" key="8">
    <source>
        <dbReference type="Proteomes" id="UP000642125"/>
    </source>
</evidence>
<dbReference type="PANTHER" id="PTHR43797:SF2">
    <property type="entry name" value="HOMOCYSTEINE_CYSTEINE SYNTHASE"/>
    <property type="match status" value="1"/>
</dbReference>
<gene>
    <name evidence="7" type="ORF">Cpa01nite_11580</name>
</gene>
<comment type="similarity">
    <text evidence="2 6">Belongs to the trans-sulfuration enzymes family.</text>
</comment>
<evidence type="ECO:0000256" key="2">
    <source>
        <dbReference type="ARBA" id="ARBA00009077"/>
    </source>
</evidence>
<dbReference type="EMBL" id="BONO01000006">
    <property type="protein sequence ID" value="GIG35777.1"/>
    <property type="molecule type" value="Genomic_DNA"/>
</dbReference>
<evidence type="ECO:0000256" key="3">
    <source>
        <dbReference type="ARBA" id="ARBA00022679"/>
    </source>
</evidence>
<sequence>MSSEHRFGFRTRALHAGAIPDAATGARAVPIYQTTSFVFNDTTDAANLFALQKYGNIYSRLGNPTVAAFEERIASLEGGIGAVATASGMAAEFITFAALVGAGDHVVASAQLYGGTVTQLDVTLRRFGVETTFVAGTDPADYAAAIRPKTKAVYTEVVANPSGEVADLAGLAEVAHAAGVPLVVDATLSTPYLVRPIEHGADIVIHSATKFLGGHGTTLGGVVVESGRFNWGNGKFPQMTEPVPSYNDVKWWENFGEYGFLTKLRSEQLRDIGPSLSAQSAFQLLQGVETLPQRLDAHLANARAVAEWLDADPRVTSVQWAGLPSHPHHERARRYLPLGPGSVFAFRLAATADRDGREVGRRFIENLQLASHLANVGDARTLVIHPASTTHQQLSAEQLAVAGVPEDLVRISVGLEDPEDILWDLDQALTAATAPREASDGATDGAAAAAARPAVPAATAVGAAVTGVGGIAGGASCSIPEES</sequence>
<dbReference type="GO" id="GO:0019346">
    <property type="term" value="P:transsulfuration"/>
    <property type="evidence" value="ECO:0007669"/>
    <property type="project" value="InterPro"/>
</dbReference>
<dbReference type="GO" id="GO:0006535">
    <property type="term" value="P:cysteine biosynthetic process from serine"/>
    <property type="evidence" value="ECO:0007669"/>
    <property type="project" value="TreeGrafter"/>
</dbReference>
<name>A0A919PCM7_9CELL</name>
<dbReference type="Gene3D" id="3.90.1150.10">
    <property type="entry name" value="Aspartate Aminotransferase, domain 1"/>
    <property type="match status" value="1"/>
</dbReference>
<dbReference type="InterPro" id="IPR006235">
    <property type="entry name" value="OAc-hSer/O-AcSer_sulfhydrylase"/>
</dbReference>
<feature type="modified residue" description="N6-(pyridoxal phosphate)lysine" evidence="5">
    <location>
        <position position="210"/>
    </location>
</feature>
<dbReference type="Gene3D" id="3.40.640.10">
    <property type="entry name" value="Type I PLP-dependent aspartate aminotransferase-like (Major domain)"/>
    <property type="match status" value="1"/>
</dbReference>
<keyword evidence="8" id="KW-1185">Reference proteome</keyword>
<dbReference type="GO" id="GO:0004124">
    <property type="term" value="F:cysteine synthase activity"/>
    <property type="evidence" value="ECO:0007669"/>
    <property type="project" value="TreeGrafter"/>
</dbReference>
<dbReference type="RefSeq" id="WP_203667802.1">
    <property type="nucleotide sequence ID" value="NZ_BONO01000006.1"/>
</dbReference>
<dbReference type="PIRSF" id="PIRSF001434">
    <property type="entry name" value="CGS"/>
    <property type="match status" value="1"/>
</dbReference>
<protein>
    <submittedName>
        <fullName evidence="7">O-acetylhomoserine aminocarboxypropyltransferase</fullName>
    </submittedName>
</protein>
<evidence type="ECO:0000313" key="7">
    <source>
        <dbReference type="EMBL" id="GIG35777.1"/>
    </source>
</evidence>
<dbReference type="Pfam" id="PF01053">
    <property type="entry name" value="Cys_Met_Meta_PP"/>
    <property type="match status" value="1"/>
</dbReference>
<comment type="caution">
    <text evidence="7">The sequence shown here is derived from an EMBL/GenBank/DDBJ whole genome shotgun (WGS) entry which is preliminary data.</text>
</comment>
<dbReference type="InterPro" id="IPR015422">
    <property type="entry name" value="PyrdxlP-dep_Trfase_small"/>
</dbReference>
<dbReference type="CDD" id="cd00614">
    <property type="entry name" value="CGS_like"/>
    <property type="match status" value="1"/>
</dbReference>
<dbReference type="SUPFAM" id="SSF53383">
    <property type="entry name" value="PLP-dependent transferases"/>
    <property type="match status" value="1"/>
</dbReference>
<accession>A0A919PCM7</accession>
<evidence type="ECO:0000256" key="4">
    <source>
        <dbReference type="ARBA" id="ARBA00022898"/>
    </source>
</evidence>
<dbReference type="NCBIfam" id="TIGR01326">
    <property type="entry name" value="OAH_OAS_sulfhy"/>
    <property type="match status" value="1"/>
</dbReference>
<dbReference type="FunFam" id="3.40.640.10:FF:000035">
    <property type="entry name" value="O-succinylhomoserine sulfhydrylase"/>
    <property type="match status" value="1"/>
</dbReference>
<dbReference type="InterPro" id="IPR015421">
    <property type="entry name" value="PyrdxlP-dep_Trfase_major"/>
</dbReference>
<dbReference type="PROSITE" id="PS00868">
    <property type="entry name" value="CYS_MET_METAB_PP"/>
    <property type="match status" value="1"/>
</dbReference>
<evidence type="ECO:0000256" key="1">
    <source>
        <dbReference type="ARBA" id="ARBA00001933"/>
    </source>
</evidence>
<dbReference type="Proteomes" id="UP000642125">
    <property type="component" value="Unassembled WGS sequence"/>
</dbReference>
<dbReference type="GO" id="GO:0030170">
    <property type="term" value="F:pyridoxal phosphate binding"/>
    <property type="evidence" value="ECO:0007669"/>
    <property type="project" value="InterPro"/>
</dbReference>